<dbReference type="RefSeq" id="WP_021434421.1">
    <property type="nucleotide sequence ID" value="NZ_AVNC01000021.1"/>
</dbReference>
<dbReference type="AlphaFoldDB" id="T4V8U1"/>
<sequence length="406" mass="45825">MDNTKELQIHTMERKKAGFATASITVPAIAYRSGNRIWYAITVPFGALKSGIVKTSSVKKKGEEIIKSEIKNRFLDKSHKDEIKEYMKIEKQFTIPPVTLVCTEKLPFEPIVFGDVSDTLRTQEDLYDILEQVGSLGGIIQIPLDYQFECLDGNHRSVAIRELAEEMPEITVGSSLLLNIVCEADMMKIRQDFVDVNKNAKQTTPSINTLFNTRDPLPKLVAELMSKSTYLEDITNILSTSVSKNSNDIYTLNNIKNAVIELVGIDSQGAKTAEDRANKALADEDMKLEVEYRVGKFFEMLKDNRYLRDCLNNRSNTPNIRNQSIITLGVGVAIAAGVANYIFDNFSRENHYEELRKLMDYNWDRTNQLFKQSGIISSGDDEKVVTNRASITETKKYVAQALGYTL</sequence>
<dbReference type="PATRIC" id="fig|1233171.3.peg.3347"/>
<name>T4V8U1_PARBF</name>
<evidence type="ECO:0000313" key="2">
    <source>
        <dbReference type="Proteomes" id="UP000015688"/>
    </source>
</evidence>
<dbReference type="InterPro" id="IPR017642">
    <property type="entry name" value="DNA_S_mod_DndB"/>
</dbReference>
<dbReference type="InterPro" id="IPR017601">
    <property type="entry name" value="DGQHR-contain_dom"/>
</dbReference>
<dbReference type="GeneID" id="67474538"/>
<gene>
    <name evidence="1" type="ORF">C672_3478</name>
</gene>
<organism evidence="1 2">
    <name type="scientific">Paraclostridium bifermentans ATCC 638 = DSM 14991</name>
    <dbReference type="NCBI Taxonomy" id="1233171"/>
    <lineage>
        <taxon>Bacteria</taxon>
        <taxon>Bacillati</taxon>
        <taxon>Bacillota</taxon>
        <taxon>Clostridia</taxon>
        <taxon>Peptostreptococcales</taxon>
        <taxon>Peptostreptococcaceae</taxon>
        <taxon>Paraclostridium</taxon>
    </lineage>
</organism>
<dbReference type="NCBIfam" id="TIGR03187">
    <property type="entry name" value="DGQHR"/>
    <property type="match status" value="1"/>
</dbReference>
<dbReference type="EMBL" id="AVNC01000021">
    <property type="protein sequence ID" value="EQK40124.1"/>
    <property type="molecule type" value="Genomic_DNA"/>
</dbReference>
<dbReference type="Proteomes" id="UP000015688">
    <property type="component" value="Unassembled WGS sequence"/>
</dbReference>
<accession>T4V8U1</accession>
<proteinExistence type="predicted"/>
<dbReference type="Pfam" id="PF14072">
    <property type="entry name" value="DndB"/>
    <property type="match status" value="1"/>
</dbReference>
<protein>
    <submittedName>
        <fullName evidence="1">DGQHR domain protein</fullName>
    </submittedName>
</protein>
<comment type="caution">
    <text evidence="1">The sequence shown here is derived from an EMBL/GenBank/DDBJ whole genome shotgun (WGS) entry which is preliminary data.</text>
</comment>
<reference evidence="1 2" key="1">
    <citation type="submission" date="2013-06" db="EMBL/GenBank/DDBJ databases">
        <authorList>
            <person name="Walk S."/>
            <person name="Aronoff D."/>
            <person name="Young V.Y."/>
            <person name="Marsh J."/>
            <person name="Harrison L."/>
            <person name="Daugherty S.C."/>
            <person name="Shefchek K.A."/>
            <person name="Hine E.E."/>
            <person name="Tallon L.J."/>
            <person name="Sadzewicz L.K."/>
            <person name="Rasko D.A."/>
        </authorList>
    </citation>
    <scope>NUCLEOTIDE SEQUENCE [LARGE SCALE GENOMIC DNA]</scope>
    <source>
        <strain evidence="1 2">ATCC 638</strain>
    </source>
</reference>
<evidence type="ECO:0000313" key="1">
    <source>
        <dbReference type="EMBL" id="EQK40124.1"/>
    </source>
</evidence>
<dbReference type="CDD" id="cd16412">
    <property type="entry name" value="dndB"/>
    <property type="match status" value="1"/>
</dbReference>